<keyword evidence="7" id="KW-1185">Reference proteome</keyword>
<dbReference type="Gene3D" id="3.40.640.10">
    <property type="entry name" value="Type I PLP-dependent aspartate aminotransferase-like (Major domain)"/>
    <property type="match status" value="1"/>
</dbReference>
<feature type="active site" description="Proton acceptor" evidence="3">
    <location>
        <position position="190"/>
    </location>
</feature>
<evidence type="ECO:0000256" key="3">
    <source>
        <dbReference type="PIRSR" id="PIRSR000390-1"/>
    </source>
</evidence>
<organism evidence="6 7">
    <name type="scientific">Enterobacter cloacae subsp. cloacae (strain ATCC 13047 / DSM 30054 / NBRC 13535 / NCTC 10005 / WDCM 00083 / NCDC 279-56)</name>
    <dbReference type="NCBI Taxonomy" id="716541"/>
    <lineage>
        <taxon>Bacteria</taxon>
        <taxon>Pseudomonadati</taxon>
        <taxon>Pseudomonadota</taxon>
        <taxon>Gammaproteobacteria</taxon>
        <taxon>Enterobacterales</taxon>
        <taxon>Enterobacteriaceae</taxon>
        <taxon>Enterobacter</taxon>
        <taxon>Enterobacter cloacae complex</taxon>
    </lineage>
</organism>
<dbReference type="RefSeq" id="WP_013097863.1">
    <property type="nucleotide sequence ID" value="NC_014121.1"/>
</dbReference>
<evidence type="ECO:0000256" key="2">
    <source>
        <dbReference type="ARBA" id="ARBA00037999"/>
    </source>
</evidence>
<dbReference type="HOGENOM" id="CLU_033332_0_3_6"/>
<accession>A0A0H3CQU2</accession>
<evidence type="ECO:0000256" key="4">
    <source>
        <dbReference type="PIRSR" id="PIRSR000390-2"/>
    </source>
</evidence>
<dbReference type="GO" id="GO:0000271">
    <property type="term" value="P:polysaccharide biosynthetic process"/>
    <property type="evidence" value="ECO:0007669"/>
    <property type="project" value="TreeGrafter"/>
</dbReference>
<dbReference type="PANTHER" id="PTHR30244">
    <property type="entry name" value="TRANSAMINASE"/>
    <property type="match status" value="1"/>
</dbReference>
<name>A0A0H3CQU2_ENTCC</name>
<dbReference type="PANTHER" id="PTHR30244:SF34">
    <property type="entry name" value="DTDP-4-AMINO-4,6-DIDEOXYGALACTOSE TRANSAMINASE"/>
    <property type="match status" value="1"/>
</dbReference>
<dbReference type="Proteomes" id="UP000002363">
    <property type="component" value="Chromosome"/>
</dbReference>
<feature type="modified residue" description="N6-(pyridoxal phosphate)lysine" evidence="4">
    <location>
        <position position="190"/>
    </location>
</feature>
<keyword evidence="1 4" id="KW-0663">Pyridoxal phosphate</keyword>
<dbReference type="OrthoDB" id="9804264at2"/>
<dbReference type="PIRSF" id="PIRSF000390">
    <property type="entry name" value="PLP_StrS"/>
    <property type="match status" value="1"/>
</dbReference>
<evidence type="ECO:0000256" key="5">
    <source>
        <dbReference type="RuleBase" id="RU004508"/>
    </source>
</evidence>
<dbReference type="AlphaFoldDB" id="A0A0H3CQU2"/>
<dbReference type="InterPro" id="IPR015421">
    <property type="entry name" value="PyrdxlP-dep_Trfase_major"/>
</dbReference>
<evidence type="ECO:0000313" key="6">
    <source>
        <dbReference type="EMBL" id="ADF62897.1"/>
    </source>
</evidence>
<dbReference type="Gene3D" id="3.90.1150.10">
    <property type="entry name" value="Aspartate Aminotransferase, domain 1"/>
    <property type="match status" value="1"/>
</dbReference>
<dbReference type="STRING" id="716541.ECL_03363"/>
<proteinExistence type="inferred from homology"/>
<comment type="similarity">
    <text evidence="2 5">Belongs to the DegT/DnrJ/EryC1 family.</text>
</comment>
<dbReference type="EMBL" id="CP001918">
    <property type="protein sequence ID" value="ADF62897.1"/>
    <property type="molecule type" value="Genomic_DNA"/>
</dbReference>
<dbReference type="InterPro" id="IPR015422">
    <property type="entry name" value="PyrdxlP-dep_Trfase_small"/>
</dbReference>
<dbReference type="eggNOG" id="COG0399">
    <property type="taxonomic scope" value="Bacteria"/>
</dbReference>
<dbReference type="Pfam" id="PF01041">
    <property type="entry name" value="DegT_DnrJ_EryC1"/>
    <property type="match status" value="1"/>
</dbReference>
<dbReference type="KEGG" id="enc:ECL_03363"/>
<reference evidence="6 7" key="1">
    <citation type="journal article" date="2010" name="J. Bacteriol.">
        <title>Complete genome sequence of Enterobacter cloacae subsp. cloacae type strain ATCC 13047.</title>
        <authorList>
            <person name="Ren Y."/>
            <person name="Ren Y."/>
            <person name="Zhou Z."/>
            <person name="Guo X."/>
            <person name="Li Y."/>
            <person name="Feng L."/>
            <person name="Wang L."/>
        </authorList>
    </citation>
    <scope>NUCLEOTIDE SEQUENCE [LARGE SCALE GENOMIC DNA]</scope>
    <source>
        <strain evidence="7">ATCC 13047 / DSM 30054 / NBRC 13535 / NCTC 10005 / WDCM 00083 / NCDC 279-56</strain>
    </source>
</reference>
<dbReference type="SUPFAM" id="SSF53383">
    <property type="entry name" value="PLP-dependent transferases"/>
    <property type="match status" value="1"/>
</dbReference>
<dbReference type="InterPro" id="IPR015424">
    <property type="entry name" value="PyrdxlP-dep_Trfase"/>
</dbReference>
<dbReference type="CDD" id="cd00616">
    <property type="entry name" value="AHBA_syn"/>
    <property type="match status" value="1"/>
</dbReference>
<dbReference type="EnsemblBacteria" id="ADF62897">
    <property type="protein sequence ID" value="ADF62897"/>
    <property type="gene ID" value="ECL_03363"/>
</dbReference>
<dbReference type="GO" id="GO:0030170">
    <property type="term" value="F:pyridoxal phosphate binding"/>
    <property type="evidence" value="ECO:0007669"/>
    <property type="project" value="TreeGrafter"/>
</dbReference>
<evidence type="ECO:0000256" key="1">
    <source>
        <dbReference type="ARBA" id="ARBA00022898"/>
    </source>
</evidence>
<sequence>MKFIPYGRQDISEEDISAVVDVLKSDFLTQGPCVPQFEQAIADYVGVKHAVAVNSATSALHIACLALGLKKGDWLWTSPNTFVASANCALYCDANVSFVDIDPQTYNMSVSALEAKLIAAKAEGKLPKIVVPVAFAGQSCDMEAIHKLSKEYGFAIIEDASHAIGGNYQGAKIGNSCFADITILSFHPVKIITTAEGGMALTNNDALAESMQLFRSHGITRDNEKMTKLSEGGWYYQQVDLGLNYRMTELQAALGVSQLKRIDGFVARRHELAKRYHAAFDGVPVSIPQQSESGYSALHLYPLTVNDPAQRKPLFDYLRDKGIGVNVHYIPVHTQPYYEQLGHKSGDYPVAEDYYSRALSIPMYSTLTDEEQDYVIQCIREYF</sequence>
<dbReference type="NCBIfam" id="TIGR03588">
    <property type="entry name" value="PseC"/>
    <property type="match status" value="1"/>
</dbReference>
<dbReference type="PATRIC" id="fig|716541.4.peg.3526"/>
<dbReference type="GO" id="GO:0008483">
    <property type="term" value="F:transaminase activity"/>
    <property type="evidence" value="ECO:0007669"/>
    <property type="project" value="TreeGrafter"/>
</dbReference>
<dbReference type="InterPro" id="IPR020026">
    <property type="entry name" value="PseC"/>
</dbReference>
<evidence type="ECO:0000313" key="7">
    <source>
        <dbReference type="Proteomes" id="UP000002363"/>
    </source>
</evidence>
<dbReference type="InterPro" id="IPR000653">
    <property type="entry name" value="DegT/StrS_aminotransferase"/>
</dbReference>
<gene>
    <name evidence="6" type="ordered locus">ECL_03363</name>
</gene>
<protein>
    <submittedName>
        <fullName evidence="6">Psb2</fullName>
    </submittedName>
</protein>